<feature type="coiled-coil region" evidence="2">
    <location>
        <begin position="554"/>
        <end position="581"/>
    </location>
</feature>
<sequence length="740" mass="82207">MKSSTTPKKSSLAQNEGKGGSIEWSFVGADQLISMMKVHKKIFVFRDIMDLAPMNSSASLHEMIITTLEDLQRLYPGIIPSKKVSNIQEKPIDQGLAYFCEALKSLGESWINNDCMEKHSYELPSCKDNTNMRQLGETMSTTLDCLIKIASEKFDIMEEDDSKKVTPNNSFSDITYSPVTPKSVLSESMIPRYSSALPLWSLGSQAVRKLNPIDLKRLSYHTPPRMQTHKIEKEPTINMDIIDQKAENPGNNILQDIVLHLDTVSDHGKTCDNPRAMENVETLSVSPKPLETPTQQQKAPRLLSSSSSPSPSPSPSPSSPPPPPPPVPTTYTIPSPPPTSTPLVLQPIVTLPPPPPPPLPLSSSLVVPPPPPVPFKSGPAPAPPPGAGRSLRPKATTKLKRSTQLGNLYRALKGKVEGSSFKGKSSGGRTSAIGAGISGKQGMADALAEMTKRSSYFQQIEEDVQRYTKQIIELRSAITNYKTKDMTELVKFHKDVESVLENLTDESQVLSRFEGFPSKKLEAIRMATALFLRLDSILTELQNWNIVSPVCQFLDKAERYFNKIKTELDSLERTKDEESKKFRGHNIEFDFHILIKIKEAMVDVSSNCMELALKERRNDAATRDSRSNIGDGKRKEHGKLLWRAFQFAFRVYTFAGGHDDRADKLTRELAKEIEKKGFLGDDGEIEVPHVLTVSRERDVKPTVHTIKENLNEHDPLSPGDVPHATGHVVAENIDSLLVKR</sequence>
<proteinExistence type="predicted"/>
<feature type="region of interest" description="Disordered" evidence="3">
    <location>
        <begin position="372"/>
        <end position="399"/>
    </location>
</feature>
<feature type="region of interest" description="Disordered" evidence="3">
    <location>
        <begin position="284"/>
        <end position="351"/>
    </location>
</feature>
<evidence type="ECO:0000256" key="2">
    <source>
        <dbReference type="SAM" id="Coils"/>
    </source>
</evidence>
<feature type="compositionally biased region" description="Pro residues" evidence="3">
    <location>
        <begin position="310"/>
        <end position="340"/>
    </location>
</feature>
<organism evidence="4 5">
    <name type="scientific">Sphenostylis stenocarpa</name>
    <dbReference type="NCBI Taxonomy" id="92480"/>
    <lineage>
        <taxon>Eukaryota</taxon>
        <taxon>Viridiplantae</taxon>
        <taxon>Streptophyta</taxon>
        <taxon>Embryophyta</taxon>
        <taxon>Tracheophyta</taxon>
        <taxon>Spermatophyta</taxon>
        <taxon>Magnoliopsida</taxon>
        <taxon>eudicotyledons</taxon>
        <taxon>Gunneridae</taxon>
        <taxon>Pentapetalae</taxon>
        <taxon>rosids</taxon>
        <taxon>fabids</taxon>
        <taxon>Fabales</taxon>
        <taxon>Fabaceae</taxon>
        <taxon>Papilionoideae</taxon>
        <taxon>50 kb inversion clade</taxon>
        <taxon>NPAAA clade</taxon>
        <taxon>indigoferoid/millettioid clade</taxon>
        <taxon>Phaseoleae</taxon>
        <taxon>Sphenostylis</taxon>
    </lineage>
</organism>
<dbReference type="PANTHER" id="PTHR31342">
    <property type="entry name" value="PROTEIN CHUP1, CHLOROPLASTIC"/>
    <property type="match status" value="1"/>
</dbReference>
<reference evidence="4" key="1">
    <citation type="submission" date="2023-10" db="EMBL/GenBank/DDBJ databases">
        <authorList>
            <person name="Domelevo Entfellner J.-B."/>
        </authorList>
    </citation>
    <scope>NUCLEOTIDE SEQUENCE</scope>
</reference>
<feature type="compositionally biased region" description="Pro residues" evidence="3">
    <location>
        <begin position="372"/>
        <end position="386"/>
    </location>
</feature>
<dbReference type="EMBL" id="OY731403">
    <property type="protein sequence ID" value="CAJ1961612.1"/>
    <property type="molecule type" value="Genomic_DNA"/>
</dbReference>
<keyword evidence="1 2" id="KW-0175">Coiled coil</keyword>
<evidence type="ECO:0000256" key="1">
    <source>
        <dbReference type="ARBA" id="ARBA00023054"/>
    </source>
</evidence>
<evidence type="ECO:0008006" key="6">
    <source>
        <dbReference type="Google" id="ProtNLM"/>
    </source>
</evidence>
<evidence type="ECO:0000313" key="4">
    <source>
        <dbReference type="EMBL" id="CAJ1961612.1"/>
    </source>
</evidence>
<gene>
    <name evidence="4" type="ORF">AYBTSS11_LOCUS18817</name>
</gene>
<accession>A0AA86VJS3</accession>
<feature type="coiled-coil region" evidence="2">
    <location>
        <begin position="457"/>
        <end position="484"/>
    </location>
</feature>
<dbReference type="PANTHER" id="PTHR31342:SF53">
    <property type="entry name" value="GLYCOPROTEIN FAMILY PROTEIN, PUTATIVE-RELATED"/>
    <property type="match status" value="1"/>
</dbReference>
<dbReference type="AlphaFoldDB" id="A0AA86VJS3"/>
<keyword evidence="5" id="KW-1185">Reference proteome</keyword>
<protein>
    <recommendedName>
        <fullName evidence="6">Hydroxyproline-rich glycoprotein family protein</fullName>
    </recommendedName>
</protein>
<dbReference type="Gramene" id="rna-AYBTSS11_LOCUS18817">
    <property type="protein sequence ID" value="CAJ1961612.1"/>
    <property type="gene ID" value="gene-AYBTSS11_LOCUS18817"/>
</dbReference>
<dbReference type="InterPro" id="IPR040265">
    <property type="entry name" value="CHUP1/IPGA1-like"/>
</dbReference>
<evidence type="ECO:0000313" key="5">
    <source>
        <dbReference type="Proteomes" id="UP001189624"/>
    </source>
</evidence>
<evidence type="ECO:0000256" key="3">
    <source>
        <dbReference type="SAM" id="MobiDB-lite"/>
    </source>
</evidence>
<name>A0AA86VJS3_9FABA</name>
<dbReference type="Proteomes" id="UP001189624">
    <property type="component" value="Chromosome 6"/>
</dbReference>